<sequence length="208" mass="23310">MIDILIVDDHPVVLDGTKTLLQDLPNVQIDTEQDSAAVLSRMDAQAFRLFLIDINMKPINGIQLSEMIKKKQPEALILLYTGYELSDYYELLIEKKVDGLLSKLATKQQVIQTIEAALRGDILLAADFLDFVQQRTNLQNVQQEILLSAKEQEILQLVAQGCTNKAIASAIGVTQRTVENYLSKLFVKLNVESRAEAVIVAKEKAWIN</sequence>
<dbReference type="GeneID" id="96598482"/>
<name>A0A0K9FDT2_9BACI</name>
<keyword evidence="3" id="KW-0902">Two-component regulatory system</keyword>
<feature type="modified residue" description="4-aspartylphosphate" evidence="7">
    <location>
        <position position="53"/>
    </location>
</feature>
<dbReference type="PANTHER" id="PTHR43214">
    <property type="entry name" value="TWO-COMPONENT RESPONSE REGULATOR"/>
    <property type="match status" value="1"/>
</dbReference>
<dbReference type="GO" id="GO:0006355">
    <property type="term" value="P:regulation of DNA-templated transcription"/>
    <property type="evidence" value="ECO:0007669"/>
    <property type="project" value="InterPro"/>
</dbReference>
<keyword evidence="2 7" id="KW-0597">Phosphoprotein</keyword>
<keyword evidence="6" id="KW-0804">Transcription</keyword>
<evidence type="ECO:0000313" key="10">
    <source>
        <dbReference type="EMBL" id="KMY32353.1"/>
    </source>
</evidence>
<evidence type="ECO:0000256" key="7">
    <source>
        <dbReference type="PROSITE-ProRule" id="PRU00169"/>
    </source>
</evidence>
<comment type="caution">
    <text evidence="10">The sequence shown here is derived from an EMBL/GenBank/DDBJ whole genome shotgun (WGS) entry which is preliminary data.</text>
</comment>
<dbReference type="SUPFAM" id="SSF46894">
    <property type="entry name" value="C-terminal effector domain of the bipartite response regulators"/>
    <property type="match status" value="1"/>
</dbReference>
<dbReference type="InterPro" id="IPR036388">
    <property type="entry name" value="WH-like_DNA-bd_sf"/>
</dbReference>
<evidence type="ECO:0000256" key="1">
    <source>
        <dbReference type="ARBA" id="ARBA00004496"/>
    </source>
</evidence>
<evidence type="ECO:0000256" key="4">
    <source>
        <dbReference type="ARBA" id="ARBA00023015"/>
    </source>
</evidence>
<keyword evidence="5" id="KW-0238">DNA-binding</keyword>
<comment type="subcellular location">
    <subcellularLocation>
        <location evidence="1">Cytoplasm</location>
    </subcellularLocation>
</comment>
<evidence type="ECO:0000256" key="3">
    <source>
        <dbReference type="ARBA" id="ARBA00023012"/>
    </source>
</evidence>
<organism evidence="10 11">
    <name type="scientific">Lysinibacillus xylanilyticus</name>
    <dbReference type="NCBI Taxonomy" id="582475"/>
    <lineage>
        <taxon>Bacteria</taxon>
        <taxon>Bacillati</taxon>
        <taxon>Bacillota</taxon>
        <taxon>Bacilli</taxon>
        <taxon>Bacillales</taxon>
        <taxon>Bacillaceae</taxon>
        <taxon>Lysinibacillus</taxon>
    </lineage>
</organism>
<dbReference type="PROSITE" id="PS50043">
    <property type="entry name" value="HTH_LUXR_2"/>
    <property type="match status" value="1"/>
</dbReference>
<dbReference type="CDD" id="cd06170">
    <property type="entry name" value="LuxR_C_like"/>
    <property type="match status" value="1"/>
</dbReference>
<dbReference type="CDD" id="cd17535">
    <property type="entry name" value="REC_NarL-like"/>
    <property type="match status" value="1"/>
</dbReference>
<dbReference type="Proteomes" id="UP000037326">
    <property type="component" value="Unassembled WGS sequence"/>
</dbReference>
<dbReference type="Pfam" id="PF00072">
    <property type="entry name" value="Response_reg"/>
    <property type="match status" value="1"/>
</dbReference>
<dbReference type="GO" id="GO:0000160">
    <property type="term" value="P:phosphorelay signal transduction system"/>
    <property type="evidence" value="ECO:0007669"/>
    <property type="project" value="UniProtKB-KW"/>
</dbReference>
<dbReference type="SMART" id="SM00448">
    <property type="entry name" value="REC"/>
    <property type="match status" value="1"/>
</dbReference>
<dbReference type="InterPro" id="IPR058245">
    <property type="entry name" value="NreC/VraR/RcsB-like_REC"/>
</dbReference>
<dbReference type="InterPro" id="IPR000792">
    <property type="entry name" value="Tscrpt_reg_LuxR_C"/>
</dbReference>
<dbReference type="Gene3D" id="3.40.50.2300">
    <property type="match status" value="1"/>
</dbReference>
<keyword evidence="4" id="KW-0805">Transcription regulation</keyword>
<evidence type="ECO:0000259" key="8">
    <source>
        <dbReference type="PROSITE" id="PS50043"/>
    </source>
</evidence>
<dbReference type="OrthoDB" id="118459at2"/>
<dbReference type="SMART" id="SM00421">
    <property type="entry name" value="HTH_LUXR"/>
    <property type="match status" value="1"/>
</dbReference>
<dbReference type="PANTHER" id="PTHR43214:SF1">
    <property type="entry name" value="TRANSCRIPTIONAL REGULATORY PROTEIN COMA"/>
    <property type="match status" value="1"/>
</dbReference>
<dbReference type="GO" id="GO:0003677">
    <property type="term" value="F:DNA binding"/>
    <property type="evidence" value="ECO:0007669"/>
    <property type="project" value="UniProtKB-KW"/>
</dbReference>
<dbReference type="SUPFAM" id="SSF52172">
    <property type="entry name" value="CheY-like"/>
    <property type="match status" value="1"/>
</dbReference>
<dbReference type="InterPro" id="IPR039420">
    <property type="entry name" value="WalR-like"/>
</dbReference>
<dbReference type="PROSITE" id="PS50110">
    <property type="entry name" value="RESPONSE_REGULATORY"/>
    <property type="match status" value="1"/>
</dbReference>
<dbReference type="Gene3D" id="1.10.10.10">
    <property type="entry name" value="Winged helix-like DNA-binding domain superfamily/Winged helix DNA-binding domain"/>
    <property type="match status" value="1"/>
</dbReference>
<dbReference type="RefSeq" id="WP_049665560.1">
    <property type="nucleotide sequence ID" value="NZ_LFXJ01000005.1"/>
</dbReference>
<dbReference type="InterPro" id="IPR011006">
    <property type="entry name" value="CheY-like_superfamily"/>
</dbReference>
<proteinExistence type="predicted"/>
<protein>
    <submittedName>
        <fullName evidence="10">Regulator</fullName>
    </submittedName>
</protein>
<feature type="domain" description="HTH luxR-type" evidence="8">
    <location>
        <begin position="140"/>
        <end position="205"/>
    </location>
</feature>
<evidence type="ECO:0000256" key="6">
    <source>
        <dbReference type="ARBA" id="ARBA00023163"/>
    </source>
</evidence>
<dbReference type="EMBL" id="LFXJ01000005">
    <property type="protein sequence ID" value="KMY32353.1"/>
    <property type="molecule type" value="Genomic_DNA"/>
</dbReference>
<dbReference type="GO" id="GO:0005737">
    <property type="term" value="C:cytoplasm"/>
    <property type="evidence" value="ECO:0007669"/>
    <property type="project" value="UniProtKB-SubCell"/>
</dbReference>
<evidence type="ECO:0000259" key="9">
    <source>
        <dbReference type="PROSITE" id="PS50110"/>
    </source>
</evidence>
<evidence type="ECO:0000256" key="5">
    <source>
        <dbReference type="ARBA" id="ARBA00023125"/>
    </source>
</evidence>
<dbReference type="PRINTS" id="PR00038">
    <property type="entry name" value="HTHLUXR"/>
</dbReference>
<evidence type="ECO:0000256" key="2">
    <source>
        <dbReference type="ARBA" id="ARBA00022553"/>
    </source>
</evidence>
<evidence type="ECO:0000313" key="11">
    <source>
        <dbReference type="Proteomes" id="UP000037326"/>
    </source>
</evidence>
<dbReference type="InterPro" id="IPR016032">
    <property type="entry name" value="Sig_transdc_resp-reg_C-effctor"/>
</dbReference>
<dbReference type="PATRIC" id="fig|582475.4.peg.1456"/>
<reference evidence="11" key="1">
    <citation type="submission" date="2015-07" db="EMBL/GenBank/DDBJ databases">
        <authorList>
            <consortium name="Consortium for Microbial Forensics and Genomics (microFORGE)"/>
            <person name="Knight B.M."/>
            <person name="Roberts D.P."/>
            <person name="Lin D."/>
            <person name="Hari K."/>
            <person name="Fletcher J."/>
            <person name="Melcher U."/>
            <person name="Blagden T."/>
            <person name="Winegar R.A."/>
        </authorList>
    </citation>
    <scope>NUCLEOTIDE SEQUENCE [LARGE SCALE GENOMIC DNA]</scope>
    <source>
        <strain evidence="11">DSM 23493</strain>
    </source>
</reference>
<dbReference type="AlphaFoldDB" id="A0A0K9FDT2"/>
<accession>A0A0K9FDT2</accession>
<feature type="domain" description="Response regulatory" evidence="9">
    <location>
        <begin position="3"/>
        <end position="118"/>
    </location>
</feature>
<gene>
    <name evidence="10" type="ORF">ACZ11_09455</name>
</gene>
<dbReference type="InterPro" id="IPR001789">
    <property type="entry name" value="Sig_transdc_resp-reg_receiver"/>
</dbReference>
<dbReference type="Pfam" id="PF00196">
    <property type="entry name" value="GerE"/>
    <property type="match status" value="1"/>
</dbReference>